<organism evidence="1">
    <name type="scientific">Nothobranchius kuhntae</name>
    <name type="common">Beira killifish</name>
    <dbReference type="NCBI Taxonomy" id="321403"/>
    <lineage>
        <taxon>Eukaryota</taxon>
        <taxon>Metazoa</taxon>
        <taxon>Chordata</taxon>
        <taxon>Craniata</taxon>
        <taxon>Vertebrata</taxon>
        <taxon>Euteleostomi</taxon>
        <taxon>Actinopterygii</taxon>
        <taxon>Neopterygii</taxon>
        <taxon>Teleostei</taxon>
        <taxon>Neoteleostei</taxon>
        <taxon>Acanthomorphata</taxon>
        <taxon>Ovalentaria</taxon>
        <taxon>Atherinomorphae</taxon>
        <taxon>Cyprinodontiformes</taxon>
        <taxon>Nothobranchiidae</taxon>
        <taxon>Nothobranchius</taxon>
    </lineage>
</organism>
<reference evidence="1" key="2">
    <citation type="submission" date="2016-06" db="EMBL/GenBank/DDBJ databases">
        <title>The genome of a short-lived fish provides insights into sex chromosome evolution and the genetic control of aging.</title>
        <authorList>
            <person name="Reichwald K."/>
            <person name="Felder M."/>
            <person name="Petzold A."/>
            <person name="Koch P."/>
            <person name="Groth M."/>
            <person name="Platzer M."/>
        </authorList>
    </citation>
    <scope>NUCLEOTIDE SEQUENCE</scope>
    <source>
        <tissue evidence="1">Brain</tissue>
    </source>
</reference>
<feature type="non-terminal residue" evidence="1">
    <location>
        <position position="1"/>
    </location>
</feature>
<accession>A0A1A8J550</accession>
<name>A0A1A8J550_NOTKU</name>
<sequence length="90" mass="10499">GQFKETNQLDSHVFELWKEARVLRENPCVHRGSMQTPCRETPSWDLNSGPSCCKVTVLTFILKLLFQSFTLYANKMFKPLYLCDLHRYAA</sequence>
<dbReference type="EMBL" id="HAED01018365">
    <property type="protein sequence ID" value="SBR04810.1"/>
    <property type="molecule type" value="Transcribed_RNA"/>
</dbReference>
<dbReference type="EMBL" id="HAEE01002168">
    <property type="protein sequence ID" value="SBR22188.1"/>
    <property type="molecule type" value="Transcribed_RNA"/>
</dbReference>
<gene>
    <name evidence="1" type="primary">Nfu_g_1_011509</name>
</gene>
<reference evidence="1" key="1">
    <citation type="submission" date="2016-05" db="EMBL/GenBank/DDBJ databases">
        <authorList>
            <person name="Lavstsen T."/>
            <person name="Jespersen J.S."/>
        </authorList>
    </citation>
    <scope>NUCLEOTIDE SEQUENCE</scope>
    <source>
        <tissue evidence="1">Brain</tissue>
    </source>
</reference>
<protein>
    <submittedName>
        <fullName evidence="1">Uncharacterized protein</fullName>
    </submittedName>
</protein>
<dbReference type="AlphaFoldDB" id="A0A1A8J550"/>
<proteinExistence type="predicted"/>
<feature type="non-terminal residue" evidence="1">
    <location>
        <position position="90"/>
    </location>
</feature>
<evidence type="ECO:0000313" key="1">
    <source>
        <dbReference type="EMBL" id="SBR04810.1"/>
    </source>
</evidence>